<feature type="non-terminal residue" evidence="1">
    <location>
        <position position="1"/>
    </location>
</feature>
<evidence type="ECO:0000313" key="1">
    <source>
        <dbReference type="EMBL" id="CAJ1380057.1"/>
    </source>
</evidence>
<dbReference type="AlphaFoldDB" id="A0AA36MQ66"/>
<dbReference type="Proteomes" id="UP001178507">
    <property type="component" value="Unassembled WGS sequence"/>
</dbReference>
<accession>A0AA36MQ66</accession>
<evidence type="ECO:0000313" key="2">
    <source>
        <dbReference type="Proteomes" id="UP001178507"/>
    </source>
</evidence>
<dbReference type="GO" id="GO:0007064">
    <property type="term" value="P:mitotic sister chromatid cohesion"/>
    <property type="evidence" value="ECO:0007669"/>
    <property type="project" value="InterPro"/>
</dbReference>
<reference evidence="1" key="1">
    <citation type="submission" date="2023-08" db="EMBL/GenBank/DDBJ databases">
        <authorList>
            <person name="Chen Y."/>
            <person name="Shah S."/>
            <person name="Dougan E. K."/>
            <person name="Thang M."/>
            <person name="Chan C."/>
        </authorList>
    </citation>
    <scope>NUCLEOTIDE SEQUENCE</scope>
</reference>
<proteinExistence type="predicted"/>
<dbReference type="GO" id="GO:0031390">
    <property type="term" value="C:Ctf18 RFC-like complex"/>
    <property type="evidence" value="ECO:0007669"/>
    <property type="project" value="InterPro"/>
</dbReference>
<dbReference type="InterPro" id="IPR019128">
    <property type="entry name" value="Dcc1"/>
</dbReference>
<name>A0AA36MQ66_9DINO</name>
<gene>
    <name evidence="1" type="ORF">EVOR1521_LOCUS8108</name>
</gene>
<comment type="caution">
    <text evidence="1">The sequence shown here is derived from an EMBL/GenBank/DDBJ whole genome shotgun (WGS) entry which is preliminary data.</text>
</comment>
<sequence>GEKTAAEVEPQPASCRFHLDQEKVNLFRALQILEEKPQQVREKFDLVPVARPPAKRPRIAGPSPGGNALQLDEFIQVFKDLTSKEVTKDELLKMLALRAYVDEFEGTIHALDASMLPRDPEERLDRLFELQSHWRPERLCSLLTPSLKETKVEAWLLKRVRQVFIELNPGEEVRMMTKKFA</sequence>
<organism evidence="1 2">
    <name type="scientific">Effrenium voratum</name>
    <dbReference type="NCBI Taxonomy" id="2562239"/>
    <lineage>
        <taxon>Eukaryota</taxon>
        <taxon>Sar</taxon>
        <taxon>Alveolata</taxon>
        <taxon>Dinophyceae</taxon>
        <taxon>Suessiales</taxon>
        <taxon>Symbiodiniaceae</taxon>
        <taxon>Effrenium</taxon>
    </lineage>
</organism>
<dbReference type="EMBL" id="CAUJNA010000680">
    <property type="protein sequence ID" value="CAJ1380057.1"/>
    <property type="molecule type" value="Genomic_DNA"/>
</dbReference>
<keyword evidence="2" id="KW-1185">Reference proteome</keyword>
<dbReference type="Pfam" id="PF09724">
    <property type="entry name" value="Dcc1"/>
    <property type="match status" value="1"/>
</dbReference>
<protein>
    <submittedName>
        <fullName evidence="1">Uncharacterized protein</fullName>
    </submittedName>
</protein>